<feature type="transmembrane region" description="Helical" evidence="1">
    <location>
        <begin position="6"/>
        <end position="26"/>
    </location>
</feature>
<evidence type="ECO:0000313" key="2">
    <source>
        <dbReference type="EMBL" id="OFI47211.1"/>
    </source>
</evidence>
<dbReference type="Proteomes" id="UP000177273">
    <property type="component" value="Unassembled WGS sequence"/>
</dbReference>
<feature type="transmembrane region" description="Helical" evidence="1">
    <location>
        <begin position="33"/>
        <end position="50"/>
    </location>
</feature>
<comment type="caution">
    <text evidence="2">The sequence shown here is derived from an EMBL/GenBank/DDBJ whole genome shotgun (WGS) entry which is preliminary data.</text>
</comment>
<sequence length="130" mass="15227">MPLALSSIGVSIVFGIIYLITLYSICRSLPKGNYFFYSFAIMLVAFLLIYNYKYLGNQIGYNVESFNRLVYIMSLILYLPILISFINLAVIVFKGKYKFKILTSILCIFLAFILWWIWIIMFMILFMGFV</sequence>
<evidence type="ECO:0000313" key="3">
    <source>
        <dbReference type="Proteomes" id="UP000177273"/>
    </source>
</evidence>
<gene>
    <name evidence="2" type="ORF">BG262_00890</name>
</gene>
<keyword evidence="3" id="KW-1185">Reference proteome</keyword>
<evidence type="ECO:0000256" key="1">
    <source>
        <dbReference type="SAM" id="Phobius"/>
    </source>
</evidence>
<protein>
    <submittedName>
        <fullName evidence="2">Uncharacterized protein</fullName>
    </submittedName>
</protein>
<feature type="transmembrane region" description="Helical" evidence="1">
    <location>
        <begin position="105"/>
        <end position="129"/>
    </location>
</feature>
<reference evidence="3" key="1">
    <citation type="submission" date="2016-09" db="EMBL/GenBank/DDBJ databases">
        <title>Draft genome sequence of a novel species of the family Streptococcaceae isolated from flowers.</title>
        <authorList>
            <person name="Chuah L.-O."/>
            <person name="Yap K.-P."/>
            <person name="Thong K.L."/>
            <person name="Liong M.T."/>
            <person name="Ahmad R."/>
            <person name="Rusul G."/>
        </authorList>
    </citation>
    <scope>NUCLEOTIDE SEQUENCE [LARGE SCALE GENOMIC DNA]</scope>
    <source>
        <strain evidence="3">HibF3</strain>
    </source>
</reference>
<proteinExistence type="predicted"/>
<organism evidence="2 3">
    <name type="scientific">Floricoccus penangensis</name>
    <dbReference type="NCBI Taxonomy" id="1859475"/>
    <lineage>
        <taxon>Bacteria</taxon>
        <taxon>Bacillati</taxon>
        <taxon>Bacillota</taxon>
        <taxon>Bacilli</taxon>
        <taxon>Lactobacillales</taxon>
        <taxon>Streptococcaceae</taxon>
        <taxon>Floricoccus</taxon>
    </lineage>
</organism>
<keyword evidence="1" id="KW-0472">Membrane</keyword>
<name>A0A9Q5JHC2_9LACT</name>
<dbReference type="EMBL" id="MKIQ01000023">
    <property type="protein sequence ID" value="OFI47211.1"/>
    <property type="molecule type" value="Genomic_DNA"/>
</dbReference>
<keyword evidence="1" id="KW-1133">Transmembrane helix</keyword>
<dbReference type="AlphaFoldDB" id="A0A9Q5JHC2"/>
<accession>A0A9Q5JHC2</accession>
<keyword evidence="1" id="KW-0812">Transmembrane</keyword>
<feature type="transmembrane region" description="Helical" evidence="1">
    <location>
        <begin position="70"/>
        <end position="93"/>
    </location>
</feature>